<dbReference type="EMBL" id="NBNE01002885">
    <property type="protein sequence ID" value="OWZ09176.1"/>
    <property type="molecule type" value="Genomic_DNA"/>
</dbReference>
<dbReference type="Proteomes" id="UP000198211">
    <property type="component" value="Unassembled WGS sequence"/>
</dbReference>
<proteinExistence type="predicted"/>
<protein>
    <submittedName>
        <fullName evidence="1">Uncharacterized protein</fullName>
    </submittedName>
</protein>
<organism evidence="1 2">
    <name type="scientific">Phytophthora megakarya</name>
    <dbReference type="NCBI Taxonomy" id="4795"/>
    <lineage>
        <taxon>Eukaryota</taxon>
        <taxon>Sar</taxon>
        <taxon>Stramenopiles</taxon>
        <taxon>Oomycota</taxon>
        <taxon>Peronosporomycetes</taxon>
        <taxon>Peronosporales</taxon>
        <taxon>Peronosporaceae</taxon>
        <taxon>Phytophthora</taxon>
    </lineage>
</organism>
<name>A0A225VUQ7_9STRA</name>
<sequence>MPSNPLAVQSCTSPGFCEGRNWQLAASSNDVNYWTARHSVLPAEIADNPIRPTRVKMTM</sequence>
<comment type="caution">
    <text evidence="1">The sequence shown here is derived from an EMBL/GenBank/DDBJ whole genome shotgun (WGS) entry which is preliminary data.</text>
</comment>
<gene>
    <name evidence="1" type="ORF">PHMEG_00018165</name>
</gene>
<dbReference type="AlphaFoldDB" id="A0A225VUQ7"/>
<accession>A0A225VUQ7</accession>
<keyword evidence="2" id="KW-1185">Reference proteome</keyword>
<evidence type="ECO:0000313" key="1">
    <source>
        <dbReference type="EMBL" id="OWZ09176.1"/>
    </source>
</evidence>
<evidence type="ECO:0000313" key="2">
    <source>
        <dbReference type="Proteomes" id="UP000198211"/>
    </source>
</evidence>
<reference evidence="2" key="1">
    <citation type="submission" date="2017-03" db="EMBL/GenBank/DDBJ databases">
        <title>Phytopthora megakarya and P. palmivora, two closely related causual agents of cacao black pod achieved similar genome size and gene model numbers by different mechanisms.</title>
        <authorList>
            <person name="Ali S."/>
            <person name="Shao J."/>
            <person name="Larry D.J."/>
            <person name="Kronmiller B."/>
            <person name="Shen D."/>
            <person name="Strem M.D."/>
            <person name="Melnick R.L."/>
            <person name="Guiltinan M.J."/>
            <person name="Tyler B.M."/>
            <person name="Meinhardt L.W."/>
            <person name="Bailey B.A."/>
        </authorList>
    </citation>
    <scope>NUCLEOTIDE SEQUENCE [LARGE SCALE GENOMIC DNA]</scope>
    <source>
        <strain evidence="2">zdho120</strain>
    </source>
</reference>